<reference evidence="10 11" key="1">
    <citation type="submission" date="2018-02" db="EMBL/GenBank/DDBJ databases">
        <title>The draft genome of Phyllobacterium myrsinacearum DSM5892.</title>
        <authorList>
            <person name="Li L."/>
            <person name="Liu L."/>
            <person name="Zhang X."/>
            <person name="Wang T."/>
        </authorList>
    </citation>
    <scope>NUCLEOTIDE SEQUENCE [LARGE SCALE GENOMIC DNA]</scope>
    <source>
        <strain evidence="10 11">DSM 5892</strain>
    </source>
</reference>
<dbReference type="GO" id="GO:0000155">
    <property type="term" value="F:phosphorelay sensor kinase activity"/>
    <property type="evidence" value="ECO:0007669"/>
    <property type="project" value="InterPro"/>
</dbReference>
<dbReference type="PANTHER" id="PTHR45138:SF9">
    <property type="entry name" value="DIGUANYLATE CYCLASE DGCM-RELATED"/>
    <property type="match status" value="1"/>
</dbReference>
<dbReference type="CDD" id="cd01949">
    <property type="entry name" value="GGDEF"/>
    <property type="match status" value="1"/>
</dbReference>
<dbReference type="InterPro" id="IPR043128">
    <property type="entry name" value="Rev_trsase/Diguanyl_cyclase"/>
</dbReference>
<sequence>MDYSILLTGVVRILGLTALVILSYSIVIRTFSKGWKKGAAVGVLLALGGILSMNDPVVIAPGVIFDGRTALLAIAYPYGGPVGTIVAALLMAAYRIWLGGVGVVPGLISIVLICTIGFGVALIPVRKLPIGLTRSVVTGLLASLSLVSISLLPHDIVATIIGFPLVAVVVANVANVVILSDFLEREKSRLRIMRALEHEAWVDPLTKLQNRRAFDRAALRAMNDNKSKAAHCSLVMIDIDHFKAINDRWGHDTGDMVLADVAAIIRRNVRITDVVVRYGGEEIVLLLTNTPQNVANQLAERVRSEIELASFSTELESVSVTVSAGVASLNGQHTSMEALLKAADKALYRAKTSGRNRVEVA</sequence>
<keyword evidence="6 8" id="KW-0472">Membrane</keyword>
<comment type="subcellular location">
    <subcellularLocation>
        <location evidence="1">Cell membrane</location>
        <topology evidence="1">Multi-pass membrane protein</topology>
    </subcellularLocation>
</comment>
<evidence type="ECO:0000256" key="5">
    <source>
        <dbReference type="ARBA" id="ARBA00022989"/>
    </source>
</evidence>
<feature type="transmembrane region" description="Helical" evidence="8">
    <location>
        <begin position="5"/>
        <end position="27"/>
    </location>
</feature>
<feature type="transmembrane region" description="Helical" evidence="8">
    <location>
        <begin position="103"/>
        <end position="123"/>
    </location>
</feature>
<dbReference type="NCBIfam" id="TIGR00254">
    <property type="entry name" value="GGDEF"/>
    <property type="match status" value="1"/>
</dbReference>
<dbReference type="GO" id="GO:0005886">
    <property type="term" value="C:plasma membrane"/>
    <property type="evidence" value="ECO:0007669"/>
    <property type="project" value="UniProtKB-SubCell"/>
</dbReference>
<keyword evidence="5 8" id="KW-1133">Transmembrane helix</keyword>
<dbReference type="GO" id="GO:0052621">
    <property type="term" value="F:diguanylate cyclase activity"/>
    <property type="evidence" value="ECO:0007669"/>
    <property type="project" value="UniProtKB-EC"/>
</dbReference>
<feature type="domain" description="GGDEF" evidence="9">
    <location>
        <begin position="230"/>
        <end position="361"/>
    </location>
</feature>
<dbReference type="PANTHER" id="PTHR45138">
    <property type="entry name" value="REGULATORY COMPONENTS OF SENSORY TRANSDUCTION SYSTEM"/>
    <property type="match status" value="1"/>
</dbReference>
<evidence type="ECO:0000256" key="8">
    <source>
        <dbReference type="SAM" id="Phobius"/>
    </source>
</evidence>
<organism evidence="10 11">
    <name type="scientific">Phyllobacterium myrsinacearum</name>
    <dbReference type="NCBI Taxonomy" id="28101"/>
    <lineage>
        <taxon>Bacteria</taxon>
        <taxon>Pseudomonadati</taxon>
        <taxon>Pseudomonadota</taxon>
        <taxon>Alphaproteobacteria</taxon>
        <taxon>Hyphomicrobiales</taxon>
        <taxon>Phyllobacteriaceae</taxon>
        <taxon>Phyllobacterium</taxon>
    </lineage>
</organism>
<dbReference type="PROSITE" id="PS50887">
    <property type="entry name" value="GGDEF"/>
    <property type="match status" value="1"/>
</dbReference>
<protein>
    <recommendedName>
        <fullName evidence="2">diguanylate cyclase</fullName>
        <ecNumber evidence="2">2.7.7.65</ecNumber>
    </recommendedName>
</protein>
<evidence type="ECO:0000256" key="4">
    <source>
        <dbReference type="ARBA" id="ARBA00022692"/>
    </source>
</evidence>
<dbReference type="Pfam" id="PF00990">
    <property type="entry name" value="GGDEF"/>
    <property type="match status" value="1"/>
</dbReference>
<dbReference type="GO" id="GO:0043709">
    <property type="term" value="P:cell adhesion involved in single-species biofilm formation"/>
    <property type="evidence" value="ECO:0007669"/>
    <property type="project" value="TreeGrafter"/>
</dbReference>
<feature type="transmembrane region" description="Helical" evidence="8">
    <location>
        <begin position="135"/>
        <end position="154"/>
    </location>
</feature>
<feature type="transmembrane region" description="Helical" evidence="8">
    <location>
        <begin position="39"/>
        <end position="64"/>
    </location>
</feature>
<evidence type="ECO:0000256" key="6">
    <source>
        <dbReference type="ARBA" id="ARBA00023136"/>
    </source>
</evidence>
<keyword evidence="11" id="KW-1185">Reference proteome</keyword>
<feature type="transmembrane region" description="Helical" evidence="8">
    <location>
        <begin position="160"/>
        <end position="183"/>
    </location>
</feature>
<evidence type="ECO:0000256" key="2">
    <source>
        <dbReference type="ARBA" id="ARBA00012528"/>
    </source>
</evidence>
<evidence type="ECO:0000256" key="3">
    <source>
        <dbReference type="ARBA" id="ARBA00022475"/>
    </source>
</evidence>
<dbReference type="Pfam" id="PF07694">
    <property type="entry name" value="5TM-5TMR_LYT"/>
    <property type="match status" value="1"/>
</dbReference>
<dbReference type="EMBL" id="PVBT01000002">
    <property type="protein sequence ID" value="PRD55308.1"/>
    <property type="molecule type" value="Genomic_DNA"/>
</dbReference>
<evidence type="ECO:0000256" key="7">
    <source>
        <dbReference type="ARBA" id="ARBA00034247"/>
    </source>
</evidence>
<dbReference type="SMART" id="SM00267">
    <property type="entry name" value="GGDEF"/>
    <property type="match status" value="1"/>
</dbReference>
<dbReference type="InterPro" id="IPR011620">
    <property type="entry name" value="Sig_transdc_His_kinase_LytS_TM"/>
</dbReference>
<dbReference type="InterPro" id="IPR000160">
    <property type="entry name" value="GGDEF_dom"/>
</dbReference>
<dbReference type="InterPro" id="IPR029787">
    <property type="entry name" value="Nucleotide_cyclase"/>
</dbReference>
<comment type="caution">
    <text evidence="10">The sequence shown here is derived from an EMBL/GenBank/DDBJ whole genome shotgun (WGS) entry which is preliminary data.</text>
</comment>
<feature type="transmembrane region" description="Helical" evidence="8">
    <location>
        <begin position="76"/>
        <end position="97"/>
    </location>
</feature>
<evidence type="ECO:0000313" key="11">
    <source>
        <dbReference type="Proteomes" id="UP000238563"/>
    </source>
</evidence>
<dbReference type="RefSeq" id="WP_105733537.1">
    <property type="nucleotide sequence ID" value="NZ_PVBT01000002.1"/>
</dbReference>
<dbReference type="Gene3D" id="3.30.70.270">
    <property type="match status" value="1"/>
</dbReference>
<gene>
    <name evidence="10" type="ORF">C5750_09080</name>
</gene>
<dbReference type="AlphaFoldDB" id="A0A2S9JPZ6"/>
<keyword evidence="4 8" id="KW-0812">Transmembrane</keyword>
<dbReference type="EC" id="2.7.7.65" evidence="2"/>
<accession>A0A2S9JPZ6</accession>
<dbReference type="GO" id="GO:0071555">
    <property type="term" value="P:cell wall organization"/>
    <property type="evidence" value="ECO:0007669"/>
    <property type="project" value="InterPro"/>
</dbReference>
<dbReference type="Proteomes" id="UP000238563">
    <property type="component" value="Unassembled WGS sequence"/>
</dbReference>
<evidence type="ECO:0000256" key="1">
    <source>
        <dbReference type="ARBA" id="ARBA00004651"/>
    </source>
</evidence>
<dbReference type="SUPFAM" id="SSF55073">
    <property type="entry name" value="Nucleotide cyclase"/>
    <property type="match status" value="1"/>
</dbReference>
<comment type="catalytic activity">
    <reaction evidence="7">
        <text>2 GTP = 3',3'-c-di-GMP + 2 diphosphate</text>
        <dbReference type="Rhea" id="RHEA:24898"/>
        <dbReference type="ChEBI" id="CHEBI:33019"/>
        <dbReference type="ChEBI" id="CHEBI:37565"/>
        <dbReference type="ChEBI" id="CHEBI:58805"/>
        <dbReference type="EC" id="2.7.7.65"/>
    </reaction>
</comment>
<dbReference type="FunFam" id="3.30.70.270:FF:000001">
    <property type="entry name" value="Diguanylate cyclase domain protein"/>
    <property type="match status" value="1"/>
</dbReference>
<proteinExistence type="predicted"/>
<evidence type="ECO:0000313" key="10">
    <source>
        <dbReference type="EMBL" id="PRD55308.1"/>
    </source>
</evidence>
<keyword evidence="3" id="KW-1003">Cell membrane</keyword>
<dbReference type="InterPro" id="IPR050469">
    <property type="entry name" value="Diguanylate_Cyclase"/>
</dbReference>
<evidence type="ECO:0000259" key="9">
    <source>
        <dbReference type="PROSITE" id="PS50887"/>
    </source>
</evidence>
<dbReference type="OrthoDB" id="9812260at2"/>
<dbReference type="GO" id="GO:1902201">
    <property type="term" value="P:negative regulation of bacterial-type flagellum-dependent cell motility"/>
    <property type="evidence" value="ECO:0007669"/>
    <property type="project" value="TreeGrafter"/>
</dbReference>
<name>A0A2S9JPZ6_9HYPH</name>